<dbReference type="CDD" id="cd00408">
    <property type="entry name" value="DHDPS-like"/>
    <property type="match status" value="1"/>
</dbReference>
<dbReference type="Pfam" id="PF00701">
    <property type="entry name" value="DHDPS"/>
    <property type="match status" value="1"/>
</dbReference>
<dbReference type="AlphaFoldDB" id="A0ABD5V8T6"/>
<gene>
    <name evidence="5" type="ORF">ACFQGB_03705</name>
</gene>
<dbReference type="RefSeq" id="WP_336348964.1">
    <property type="nucleotide sequence ID" value="NZ_JAZAQL010000001.1"/>
</dbReference>
<proteinExistence type="predicted"/>
<dbReference type="InterPro" id="IPR013785">
    <property type="entry name" value="Aldolase_TIM"/>
</dbReference>
<evidence type="ECO:0000256" key="3">
    <source>
        <dbReference type="PIRSR" id="PIRSR001365-1"/>
    </source>
</evidence>
<name>A0ABD5V8T6_9EURY</name>
<dbReference type="PROSITE" id="PS00666">
    <property type="entry name" value="DHDPS_2"/>
    <property type="match status" value="1"/>
</dbReference>
<dbReference type="InterPro" id="IPR002220">
    <property type="entry name" value="DapA-like"/>
</dbReference>
<dbReference type="Gene3D" id="3.20.20.70">
    <property type="entry name" value="Aldolase class I"/>
    <property type="match status" value="1"/>
</dbReference>
<dbReference type="PRINTS" id="PR00146">
    <property type="entry name" value="DHPICSNTHASE"/>
</dbReference>
<evidence type="ECO:0000256" key="2">
    <source>
        <dbReference type="ARBA" id="ARBA00023270"/>
    </source>
</evidence>
<dbReference type="PANTHER" id="PTHR12128:SF66">
    <property type="entry name" value="4-HYDROXY-2-OXOGLUTARATE ALDOLASE, MITOCHONDRIAL"/>
    <property type="match status" value="1"/>
</dbReference>
<dbReference type="GO" id="GO:0008675">
    <property type="term" value="F:2-dehydro-3-deoxy-phosphogluconate aldolase activity"/>
    <property type="evidence" value="ECO:0007669"/>
    <property type="project" value="UniProtKB-ARBA"/>
</dbReference>
<feature type="active site" description="Schiff-base intermediate with substrate" evidence="3">
    <location>
        <position position="160"/>
    </location>
</feature>
<accession>A0ABD5V8T6</accession>
<evidence type="ECO:0000256" key="4">
    <source>
        <dbReference type="PIRSR" id="PIRSR001365-2"/>
    </source>
</evidence>
<organism evidence="5 6">
    <name type="scientific">Halorubellus litoreus</name>
    <dbReference type="NCBI Taxonomy" id="755308"/>
    <lineage>
        <taxon>Archaea</taxon>
        <taxon>Methanobacteriati</taxon>
        <taxon>Methanobacteriota</taxon>
        <taxon>Stenosarchaea group</taxon>
        <taxon>Halobacteria</taxon>
        <taxon>Halobacteriales</taxon>
        <taxon>Halorubellaceae</taxon>
        <taxon>Halorubellus</taxon>
    </lineage>
</organism>
<keyword evidence="2" id="KW-0704">Schiff base</keyword>
<dbReference type="PIRSF" id="PIRSF001365">
    <property type="entry name" value="DHDPS"/>
    <property type="match status" value="1"/>
</dbReference>
<keyword evidence="6" id="KW-1185">Reference proteome</keyword>
<evidence type="ECO:0000256" key="1">
    <source>
        <dbReference type="ARBA" id="ARBA00023239"/>
    </source>
</evidence>
<dbReference type="PANTHER" id="PTHR12128">
    <property type="entry name" value="DIHYDRODIPICOLINATE SYNTHASE"/>
    <property type="match status" value="1"/>
</dbReference>
<keyword evidence="1" id="KW-0456">Lyase</keyword>
<feature type="binding site" evidence="4">
    <location>
        <position position="203"/>
    </location>
    <ligand>
        <name>pyruvate</name>
        <dbReference type="ChEBI" id="CHEBI:15361"/>
    </ligand>
</feature>
<comment type="caution">
    <text evidence="5">The sequence shown here is derived from an EMBL/GenBank/DDBJ whole genome shotgun (WGS) entry which is preliminary data.</text>
</comment>
<feature type="active site" description="Proton donor/acceptor" evidence="3">
    <location>
        <position position="132"/>
    </location>
</feature>
<evidence type="ECO:0000313" key="5">
    <source>
        <dbReference type="EMBL" id="MFC6951959.1"/>
    </source>
</evidence>
<sequence length="295" mass="30669">MFVSGTGLPLATPFDESGDVDEAALRSLVEAVEAAGVDFVVPCGSNGEAVHLDVAERTRVTEVVADAATLPVVAGTGHPSERVTVEQTRAAADVGADAALVVSPFYHQHDAGAIATHYERVADASPIPVYLYSVPKYTGTTLPPRTVQSLATHENVHGIKDSSGDLETLQRYVTLTSGADFDVLVGSGSVYAAGLDAGASGGVLALANVVPDLASEVYDLHANGDDDAARALNRDLVELNRAVTAEYGVPGLKAAMRSRDYAAGYPRRPFQPVSDDVRAELVALVDEALADASVE</sequence>
<dbReference type="InterPro" id="IPR020625">
    <property type="entry name" value="Schiff_base-form_aldolases_AS"/>
</dbReference>
<dbReference type="SUPFAM" id="SSF51569">
    <property type="entry name" value="Aldolase"/>
    <property type="match status" value="1"/>
</dbReference>
<evidence type="ECO:0000313" key="6">
    <source>
        <dbReference type="Proteomes" id="UP001596395"/>
    </source>
</evidence>
<dbReference type="Proteomes" id="UP001596395">
    <property type="component" value="Unassembled WGS sequence"/>
</dbReference>
<protein>
    <submittedName>
        <fullName evidence="5">Dihydrodipicolinate synthase family protein</fullName>
    </submittedName>
</protein>
<dbReference type="SMART" id="SM01130">
    <property type="entry name" value="DHDPS"/>
    <property type="match status" value="1"/>
</dbReference>
<dbReference type="EMBL" id="JBHSXN010000001">
    <property type="protein sequence ID" value="MFC6951959.1"/>
    <property type="molecule type" value="Genomic_DNA"/>
</dbReference>
<dbReference type="GO" id="GO:0044281">
    <property type="term" value="P:small molecule metabolic process"/>
    <property type="evidence" value="ECO:0007669"/>
    <property type="project" value="UniProtKB-ARBA"/>
</dbReference>
<reference evidence="5 6" key="1">
    <citation type="journal article" date="2019" name="Int. J. Syst. Evol. Microbiol.">
        <title>The Global Catalogue of Microorganisms (GCM) 10K type strain sequencing project: providing services to taxonomists for standard genome sequencing and annotation.</title>
        <authorList>
            <consortium name="The Broad Institute Genomics Platform"/>
            <consortium name="The Broad Institute Genome Sequencing Center for Infectious Disease"/>
            <person name="Wu L."/>
            <person name="Ma J."/>
        </authorList>
    </citation>
    <scope>NUCLEOTIDE SEQUENCE [LARGE SCALE GENOMIC DNA]</scope>
    <source>
        <strain evidence="5 6">GX26</strain>
    </source>
</reference>